<reference evidence="3" key="1">
    <citation type="submission" date="2019-12" db="EMBL/GenBank/DDBJ databases">
        <title>Genome sequencing and annotation of Brassica cretica.</title>
        <authorList>
            <person name="Studholme D.J."/>
            <person name="Sarris P.F."/>
        </authorList>
    </citation>
    <scope>NUCLEOTIDE SEQUENCE</scope>
    <source>
        <strain evidence="3">PFS-102/07</strain>
        <tissue evidence="3">Leaf</tissue>
    </source>
</reference>
<feature type="compositionally biased region" description="Low complexity" evidence="1">
    <location>
        <begin position="110"/>
        <end position="123"/>
    </location>
</feature>
<evidence type="ECO:0000259" key="2">
    <source>
        <dbReference type="PROSITE" id="PS50858"/>
    </source>
</evidence>
<protein>
    <recommendedName>
        <fullName evidence="2">BSD domain-containing protein</fullName>
    </recommendedName>
</protein>
<dbReference type="PANTHER" id="PTHR16019:SF5">
    <property type="entry name" value="BSD DOMAIN-CONTAINING PROTEIN 1"/>
    <property type="match status" value="1"/>
</dbReference>
<feature type="region of interest" description="Disordered" evidence="1">
    <location>
        <begin position="1"/>
        <end position="40"/>
    </location>
</feature>
<name>A0A8S9GVC9_BRACR</name>
<dbReference type="GO" id="GO:0005737">
    <property type="term" value="C:cytoplasm"/>
    <property type="evidence" value="ECO:0007669"/>
    <property type="project" value="TreeGrafter"/>
</dbReference>
<dbReference type="AlphaFoldDB" id="A0A8S9GVC9"/>
<dbReference type="PANTHER" id="PTHR16019">
    <property type="entry name" value="SYNAPSE-ASSOCIATED PROTEIN"/>
    <property type="match status" value="1"/>
</dbReference>
<dbReference type="Pfam" id="PF03909">
    <property type="entry name" value="BSD"/>
    <property type="match status" value="1"/>
</dbReference>
<comment type="caution">
    <text evidence="3">The sequence shown here is derived from an EMBL/GenBank/DDBJ whole genome shotgun (WGS) entry which is preliminary data.</text>
</comment>
<dbReference type="PROSITE" id="PS50858">
    <property type="entry name" value="BSD"/>
    <property type="match status" value="1"/>
</dbReference>
<evidence type="ECO:0000313" key="3">
    <source>
        <dbReference type="EMBL" id="KAF2548546.1"/>
    </source>
</evidence>
<dbReference type="SUPFAM" id="SSF140383">
    <property type="entry name" value="BSD domain-like"/>
    <property type="match status" value="1"/>
</dbReference>
<evidence type="ECO:0000256" key="1">
    <source>
        <dbReference type="SAM" id="MobiDB-lite"/>
    </source>
</evidence>
<organism evidence="3">
    <name type="scientific">Brassica cretica</name>
    <name type="common">Mustard</name>
    <dbReference type="NCBI Taxonomy" id="69181"/>
    <lineage>
        <taxon>Eukaryota</taxon>
        <taxon>Viridiplantae</taxon>
        <taxon>Streptophyta</taxon>
        <taxon>Embryophyta</taxon>
        <taxon>Tracheophyta</taxon>
        <taxon>Spermatophyta</taxon>
        <taxon>Magnoliopsida</taxon>
        <taxon>eudicotyledons</taxon>
        <taxon>Gunneridae</taxon>
        <taxon>Pentapetalae</taxon>
        <taxon>rosids</taxon>
        <taxon>malvids</taxon>
        <taxon>Brassicales</taxon>
        <taxon>Brassicaceae</taxon>
        <taxon>Brassiceae</taxon>
        <taxon>Brassica</taxon>
    </lineage>
</organism>
<dbReference type="SMART" id="SM00751">
    <property type="entry name" value="BSD"/>
    <property type="match status" value="1"/>
</dbReference>
<feature type="domain" description="BSD" evidence="2">
    <location>
        <begin position="165"/>
        <end position="217"/>
    </location>
</feature>
<proteinExistence type="predicted"/>
<feature type="compositionally biased region" description="Acidic residues" evidence="1">
    <location>
        <begin position="416"/>
        <end position="430"/>
    </location>
</feature>
<accession>A0A8S9GVC9</accession>
<feature type="compositionally biased region" description="Acidic residues" evidence="1">
    <location>
        <begin position="10"/>
        <end position="23"/>
    </location>
</feature>
<feature type="region of interest" description="Disordered" evidence="1">
    <location>
        <begin position="110"/>
        <end position="132"/>
    </location>
</feature>
<dbReference type="InterPro" id="IPR051494">
    <property type="entry name" value="BSD_domain-containing"/>
</dbReference>
<dbReference type="InterPro" id="IPR005607">
    <property type="entry name" value="BSD_dom"/>
</dbReference>
<feature type="compositionally biased region" description="Basic and acidic residues" evidence="1">
    <location>
        <begin position="292"/>
        <end position="303"/>
    </location>
</feature>
<gene>
    <name evidence="3" type="ORF">F2Q70_00019268</name>
</gene>
<dbReference type="EMBL" id="QGKY02001925">
    <property type="protein sequence ID" value="KAF2548546.1"/>
    <property type="molecule type" value="Genomic_DNA"/>
</dbReference>
<feature type="compositionally biased region" description="Acidic residues" evidence="1">
    <location>
        <begin position="376"/>
        <end position="389"/>
    </location>
</feature>
<sequence>MNFFTSVFSDDPDPPETESESEEQSNPKEDDGGGWSFGGLMKTIADRSESVIETYRRDLEEFGTGLKKEIEVAQGSLGTVGHAIDELGSTVIKGTAEIIAQGKEAILAAGNESDSSDNNNSGSNRRDSFSSKPYSRFDAQVRVVQGDVNTYSEEPDEDSDEYKKWESEFSLGDRGEEMETLLEGNGAMRGVYKRVVPSVVDHETFWFRYFYKVYKLKQAEDLRANLVKRAALDDEEELSWDIDDEEETSEIVTKDVSRLKLEGSDDTGSGDVKDDVASADSVAEVSNVGLKTDTDSEEKKETGSEEVPESIIVVDAAPSPASDESLIQDSDKRHEVVPGSDESSPSQEDSGKPDGAASSLAQGSGKPDGAASSTTQEEDLGWDEIEDMSSIDGKEASRASGGSPNRAELRKRLSAAEEDEDLSWDIEDED</sequence>
<dbReference type="Gene3D" id="1.10.3970.10">
    <property type="entry name" value="BSD domain"/>
    <property type="match status" value="1"/>
</dbReference>
<dbReference type="InterPro" id="IPR035925">
    <property type="entry name" value="BSD_dom_sf"/>
</dbReference>
<feature type="region of interest" description="Disordered" evidence="1">
    <location>
        <begin position="257"/>
        <end position="430"/>
    </location>
</feature>